<comment type="caution">
    <text evidence="1">The sequence shown here is derived from an EMBL/GenBank/DDBJ whole genome shotgun (WGS) entry which is preliminary data.</text>
</comment>
<evidence type="ECO:0000313" key="2">
    <source>
        <dbReference type="Proteomes" id="UP001209540"/>
    </source>
</evidence>
<name>A0AAD5KMU6_9FUNG</name>
<sequence length="131" mass="14887">MRELRTIVIVTLGFQPASVAYLYFRDGYICYSLGENECITKIGMPEIIDYNNNCVASTLTLEPNASFRILMPHLHPGFVSYGPTDPIILRFMYLTWCKTILLIDVVLDMSLIDVSNNEPGSRQFCEEALQL</sequence>
<proteinExistence type="predicted"/>
<reference evidence="1" key="2">
    <citation type="submission" date="2023-02" db="EMBL/GenBank/DDBJ databases">
        <authorList>
            <consortium name="DOE Joint Genome Institute"/>
            <person name="Mondo S.J."/>
            <person name="Chang Y."/>
            <person name="Wang Y."/>
            <person name="Ahrendt S."/>
            <person name="Andreopoulos W."/>
            <person name="Barry K."/>
            <person name="Beard J."/>
            <person name="Benny G.L."/>
            <person name="Blankenship S."/>
            <person name="Bonito G."/>
            <person name="Cuomo C."/>
            <person name="Desiro A."/>
            <person name="Gervers K.A."/>
            <person name="Hundley H."/>
            <person name="Kuo A."/>
            <person name="LaButti K."/>
            <person name="Lang B.F."/>
            <person name="Lipzen A."/>
            <person name="O'Donnell K."/>
            <person name="Pangilinan J."/>
            <person name="Reynolds N."/>
            <person name="Sandor L."/>
            <person name="Smith M.W."/>
            <person name="Tsang A."/>
            <person name="Grigoriev I.V."/>
            <person name="Stajich J.E."/>
            <person name="Spatafora J.W."/>
        </authorList>
    </citation>
    <scope>NUCLEOTIDE SEQUENCE</scope>
    <source>
        <strain evidence="1">RSA 2281</strain>
    </source>
</reference>
<evidence type="ECO:0000313" key="1">
    <source>
        <dbReference type="EMBL" id="KAI9271618.1"/>
    </source>
</evidence>
<dbReference type="Proteomes" id="UP001209540">
    <property type="component" value="Unassembled WGS sequence"/>
</dbReference>
<gene>
    <name evidence="1" type="ORF">BDA99DRAFT_300566</name>
</gene>
<keyword evidence="2" id="KW-1185">Reference proteome</keyword>
<reference evidence="1" key="1">
    <citation type="journal article" date="2022" name="IScience">
        <title>Evolution of zygomycete secretomes and the origins of terrestrial fungal ecologies.</title>
        <authorList>
            <person name="Chang Y."/>
            <person name="Wang Y."/>
            <person name="Mondo S."/>
            <person name="Ahrendt S."/>
            <person name="Andreopoulos W."/>
            <person name="Barry K."/>
            <person name="Beard J."/>
            <person name="Benny G.L."/>
            <person name="Blankenship S."/>
            <person name="Bonito G."/>
            <person name="Cuomo C."/>
            <person name="Desiro A."/>
            <person name="Gervers K.A."/>
            <person name="Hundley H."/>
            <person name="Kuo A."/>
            <person name="LaButti K."/>
            <person name="Lang B.F."/>
            <person name="Lipzen A."/>
            <person name="O'Donnell K."/>
            <person name="Pangilinan J."/>
            <person name="Reynolds N."/>
            <person name="Sandor L."/>
            <person name="Smith M.E."/>
            <person name="Tsang A."/>
            <person name="Grigoriev I.V."/>
            <person name="Stajich J.E."/>
            <person name="Spatafora J.W."/>
        </authorList>
    </citation>
    <scope>NUCLEOTIDE SEQUENCE</scope>
    <source>
        <strain evidence="1">RSA 2281</strain>
    </source>
</reference>
<organism evidence="1 2">
    <name type="scientific">Phascolomyces articulosus</name>
    <dbReference type="NCBI Taxonomy" id="60185"/>
    <lineage>
        <taxon>Eukaryota</taxon>
        <taxon>Fungi</taxon>
        <taxon>Fungi incertae sedis</taxon>
        <taxon>Mucoromycota</taxon>
        <taxon>Mucoromycotina</taxon>
        <taxon>Mucoromycetes</taxon>
        <taxon>Mucorales</taxon>
        <taxon>Lichtheimiaceae</taxon>
        <taxon>Phascolomyces</taxon>
    </lineage>
</organism>
<protein>
    <submittedName>
        <fullName evidence="1">Uncharacterized protein</fullName>
    </submittedName>
</protein>
<dbReference type="EMBL" id="JAIXMP010000006">
    <property type="protein sequence ID" value="KAI9271618.1"/>
    <property type="molecule type" value="Genomic_DNA"/>
</dbReference>
<dbReference type="AlphaFoldDB" id="A0AAD5KMU6"/>
<accession>A0AAD5KMU6</accession>